<proteinExistence type="predicted"/>
<comment type="caution">
    <text evidence="3">The sequence shown here is derived from an EMBL/GenBank/DDBJ whole genome shotgun (WGS) entry which is preliminary data.</text>
</comment>
<name>A0A7W8TVY3_9MICC</name>
<protein>
    <submittedName>
        <fullName evidence="3">DivIVA domain-containing protein</fullName>
    </submittedName>
</protein>
<organism evidence="3 4">
    <name type="scientific">Neomicrococcus aestuarii</name>
    <dbReference type="NCBI Taxonomy" id="556325"/>
    <lineage>
        <taxon>Bacteria</taxon>
        <taxon>Bacillati</taxon>
        <taxon>Actinomycetota</taxon>
        <taxon>Actinomycetes</taxon>
        <taxon>Micrococcales</taxon>
        <taxon>Micrococcaceae</taxon>
        <taxon>Neomicrococcus</taxon>
    </lineage>
</organism>
<gene>
    <name evidence="3" type="ORF">HD598_002589</name>
</gene>
<evidence type="ECO:0000313" key="3">
    <source>
        <dbReference type="EMBL" id="MBB5513902.1"/>
    </source>
</evidence>
<feature type="region of interest" description="Disordered" evidence="1">
    <location>
        <begin position="162"/>
        <end position="253"/>
    </location>
</feature>
<evidence type="ECO:0000256" key="1">
    <source>
        <dbReference type="SAM" id="MobiDB-lite"/>
    </source>
</evidence>
<dbReference type="AlphaFoldDB" id="A0A7W8TVY3"/>
<keyword evidence="2" id="KW-0812">Transmembrane</keyword>
<dbReference type="NCBIfam" id="TIGR03544">
    <property type="entry name" value="DivI1A_domain"/>
    <property type="match status" value="1"/>
</dbReference>
<sequence length="253" mass="28291">MDSFLALVWWIGGAVAALAVLVVVADKLRRHLANKKLARQLMEYEERHRKATSWPGSVTAEELENVKFSAVTFHEGYETLEVDNLLSHVHEALVAHERGPRYRLPAGILMSTEIPEIAFSTTKNREGYHQGEVDAFVNRIFETLHRYEQGRGEFAFPRVSQVESASAPKPSEESIIAPEPRRESRPVARPQVQSPAPRITEAAASQETSARKPHFRILPGHVDGPPARLPEAPRSTGSEEDPDVEHRRTGSWG</sequence>
<dbReference type="Gene3D" id="6.10.250.660">
    <property type="match status" value="1"/>
</dbReference>
<dbReference type="Proteomes" id="UP000580797">
    <property type="component" value="Unassembled WGS sequence"/>
</dbReference>
<accession>A0A7W8TVY3</accession>
<evidence type="ECO:0000313" key="4">
    <source>
        <dbReference type="Proteomes" id="UP000580797"/>
    </source>
</evidence>
<keyword evidence="2" id="KW-1133">Transmembrane helix</keyword>
<dbReference type="InterPro" id="IPR019933">
    <property type="entry name" value="DivIVA_domain"/>
</dbReference>
<evidence type="ECO:0000256" key="2">
    <source>
        <dbReference type="SAM" id="Phobius"/>
    </source>
</evidence>
<reference evidence="3 4" key="1">
    <citation type="submission" date="2020-08" db="EMBL/GenBank/DDBJ databases">
        <title>Sequencing the genomes of 1000 actinobacteria strains.</title>
        <authorList>
            <person name="Klenk H.-P."/>
        </authorList>
    </citation>
    <scope>NUCLEOTIDE SEQUENCE [LARGE SCALE GENOMIC DNA]</scope>
    <source>
        <strain evidence="3 4">DSM 105783</strain>
    </source>
</reference>
<keyword evidence="2" id="KW-0472">Membrane</keyword>
<dbReference type="EMBL" id="JACHDR010000001">
    <property type="protein sequence ID" value="MBB5513902.1"/>
    <property type="molecule type" value="Genomic_DNA"/>
</dbReference>
<feature type="compositionally biased region" description="Basic and acidic residues" evidence="1">
    <location>
        <begin position="244"/>
        <end position="253"/>
    </location>
</feature>
<dbReference type="RefSeq" id="WP_183666360.1">
    <property type="nucleotide sequence ID" value="NZ_BAAARH010000020.1"/>
</dbReference>
<feature type="transmembrane region" description="Helical" evidence="2">
    <location>
        <begin position="6"/>
        <end position="25"/>
    </location>
</feature>